<dbReference type="AlphaFoldDB" id="A0A1Y6CTL6"/>
<keyword evidence="2" id="KW-1185">Reference proteome</keyword>
<dbReference type="RefSeq" id="WP_085210989.1">
    <property type="nucleotide sequence ID" value="NZ_FXAM01000001.1"/>
</dbReference>
<reference evidence="1 2" key="1">
    <citation type="submission" date="2016-12" db="EMBL/GenBank/DDBJ databases">
        <authorList>
            <person name="Song W.-J."/>
            <person name="Kurnit D.M."/>
        </authorList>
    </citation>
    <scope>NUCLEOTIDE SEQUENCE [LARGE SCALE GENOMIC DNA]</scope>
    <source>
        <strain evidence="1 2">175</strain>
    </source>
</reference>
<proteinExistence type="predicted"/>
<protein>
    <submittedName>
        <fullName evidence="1">Uncharacterized protein</fullName>
    </submittedName>
</protein>
<name>A0A1Y6CTL6_9GAMM</name>
<sequence length="98" mass="11094">MRIPLARRPRSRSRNPLPALLRSWRDGGPAASHVERIATTFLRWLVPARHGTARGSFLRALLDAYTPLPAAPKALSFQLRSVRKLWSSTLSIGIRLKW</sequence>
<dbReference type="Proteomes" id="UP000192923">
    <property type="component" value="Unassembled WGS sequence"/>
</dbReference>
<dbReference type="STRING" id="1760988.SAMN02949497_1287"/>
<evidence type="ECO:0000313" key="2">
    <source>
        <dbReference type="Proteomes" id="UP000192923"/>
    </source>
</evidence>
<gene>
    <name evidence="1" type="ORF">SAMN02949497_1287</name>
</gene>
<evidence type="ECO:0000313" key="1">
    <source>
        <dbReference type="EMBL" id="SMF93989.1"/>
    </source>
</evidence>
<organism evidence="1 2">
    <name type="scientific">Methylomagnum ishizawai</name>
    <dbReference type="NCBI Taxonomy" id="1760988"/>
    <lineage>
        <taxon>Bacteria</taxon>
        <taxon>Pseudomonadati</taxon>
        <taxon>Pseudomonadota</taxon>
        <taxon>Gammaproteobacteria</taxon>
        <taxon>Methylococcales</taxon>
        <taxon>Methylococcaceae</taxon>
        <taxon>Methylomagnum</taxon>
    </lineage>
</organism>
<dbReference type="EMBL" id="FXAM01000001">
    <property type="protein sequence ID" value="SMF93989.1"/>
    <property type="molecule type" value="Genomic_DNA"/>
</dbReference>
<accession>A0A1Y6CTL6</accession>